<reference evidence="2" key="1">
    <citation type="journal article" date="2022" name="Nat. Commun.">
        <title>Chromosome evolution and the genetic basis of agronomically important traits in greater yam.</title>
        <authorList>
            <person name="Bredeson J.V."/>
            <person name="Lyons J.B."/>
            <person name="Oniyinde I.O."/>
            <person name="Okereke N.R."/>
            <person name="Kolade O."/>
            <person name="Nnabue I."/>
            <person name="Nwadili C.O."/>
            <person name="Hribova E."/>
            <person name="Parker M."/>
            <person name="Nwogha J."/>
            <person name="Shu S."/>
            <person name="Carlson J."/>
            <person name="Kariba R."/>
            <person name="Muthemba S."/>
            <person name="Knop K."/>
            <person name="Barton G.J."/>
            <person name="Sherwood A.V."/>
            <person name="Lopez-Montes A."/>
            <person name="Asiedu R."/>
            <person name="Jamnadass R."/>
            <person name="Muchugi A."/>
            <person name="Goodstein D."/>
            <person name="Egesi C.N."/>
            <person name="Featherston J."/>
            <person name="Asfaw A."/>
            <person name="Simpson G.G."/>
            <person name="Dolezel J."/>
            <person name="Hendre P.S."/>
            <person name="Van Deynze A."/>
            <person name="Kumar P.L."/>
            <person name="Obidiegwu J.E."/>
            <person name="Bhattacharjee R."/>
            <person name="Rokhsar D.S."/>
        </authorList>
    </citation>
    <scope>NUCLEOTIDE SEQUENCE [LARGE SCALE GENOMIC DNA]</scope>
    <source>
        <strain evidence="2">cv. TDa95/00328</strain>
    </source>
</reference>
<proteinExistence type="predicted"/>
<gene>
    <name evidence="1" type="ORF">IHE45_08G019000</name>
</gene>
<dbReference type="EMBL" id="CM037018">
    <property type="protein sequence ID" value="KAH7673614.1"/>
    <property type="molecule type" value="Genomic_DNA"/>
</dbReference>
<sequence length="146" mass="16367">MNHHHQPSSHENPNPNPNPKQKLSLRPPPCTYDNARFSKPGIYVPLPPCAFQPLPKKPLVLRRDDDPFFAAYMKCTKAGKPEKGKGGGLWMKGFDISCKKSCGVRDDAMIRVSQVPVYHGGRKSSFTVRELKELEKVAPRPSSFIL</sequence>
<evidence type="ECO:0000313" key="2">
    <source>
        <dbReference type="Proteomes" id="UP000827976"/>
    </source>
</evidence>
<keyword evidence="2" id="KW-1185">Reference proteome</keyword>
<comment type="caution">
    <text evidence="1">The sequence shown here is derived from an EMBL/GenBank/DDBJ whole genome shotgun (WGS) entry which is preliminary data.</text>
</comment>
<evidence type="ECO:0000313" key="1">
    <source>
        <dbReference type="EMBL" id="KAH7673614.1"/>
    </source>
</evidence>
<protein>
    <submittedName>
        <fullName evidence="1">Uncharacterized protein</fullName>
    </submittedName>
</protein>
<organism evidence="1 2">
    <name type="scientific">Dioscorea alata</name>
    <name type="common">Purple yam</name>
    <dbReference type="NCBI Taxonomy" id="55571"/>
    <lineage>
        <taxon>Eukaryota</taxon>
        <taxon>Viridiplantae</taxon>
        <taxon>Streptophyta</taxon>
        <taxon>Embryophyta</taxon>
        <taxon>Tracheophyta</taxon>
        <taxon>Spermatophyta</taxon>
        <taxon>Magnoliopsida</taxon>
        <taxon>Liliopsida</taxon>
        <taxon>Dioscoreales</taxon>
        <taxon>Dioscoreaceae</taxon>
        <taxon>Dioscorea</taxon>
    </lineage>
</organism>
<accession>A0ACB7VHU2</accession>
<name>A0ACB7VHU2_DIOAL</name>
<dbReference type="Proteomes" id="UP000827976">
    <property type="component" value="Chromosome 8"/>
</dbReference>